<reference evidence="10 11" key="1">
    <citation type="submission" date="2017-11" db="EMBL/GenBank/DDBJ databases">
        <title>Revised Sequence and Annotation of the Rhodobaca barguzinensis strain alga05 Genome.</title>
        <authorList>
            <person name="Kopejtka K."/>
            <person name="Tomasch J.M."/>
            <person name="Bunk B."/>
            <person name="Koblizek M."/>
        </authorList>
    </citation>
    <scope>NUCLEOTIDE SEQUENCE [LARGE SCALE GENOMIC DNA]</scope>
    <source>
        <strain evidence="11">alga05</strain>
    </source>
</reference>
<dbReference type="InterPro" id="IPR003018">
    <property type="entry name" value="GAF"/>
</dbReference>
<feature type="compositionally biased region" description="Polar residues" evidence="6">
    <location>
        <begin position="1"/>
        <end position="14"/>
    </location>
</feature>
<keyword evidence="4" id="KW-0418">Kinase</keyword>
<evidence type="ECO:0000256" key="4">
    <source>
        <dbReference type="ARBA" id="ARBA00022777"/>
    </source>
</evidence>
<dbReference type="KEGG" id="rbg:BG454_15545"/>
<name>A0A2K8KJE7_9RHOB</name>
<dbReference type="PROSITE" id="PS50109">
    <property type="entry name" value="HIS_KIN"/>
    <property type="match status" value="1"/>
</dbReference>
<dbReference type="STRING" id="441209.GCA_001870665_02893"/>
<evidence type="ECO:0000256" key="2">
    <source>
        <dbReference type="ARBA" id="ARBA00012438"/>
    </source>
</evidence>
<dbReference type="InterPro" id="IPR001789">
    <property type="entry name" value="Sig_transdc_resp-reg_receiver"/>
</dbReference>
<protein>
    <recommendedName>
        <fullName evidence="2">histidine kinase</fullName>
        <ecNumber evidence="2">2.7.13.3</ecNumber>
    </recommendedName>
</protein>
<feature type="domain" description="PAC" evidence="9">
    <location>
        <begin position="401"/>
        <end position="453"/>
    </location>
</feature>
<dbReference type="InterPro" id="IPR011006">
    <property type="entry name" value="CheY-like_superfamily"/>
</dbReference>
<dbReference type="Pfam" id="PF02518">
    <property type="entry name" value="HATPase_c"/>
    <property type="match status" value="1"/>
</dbReference>
<evidence type="ECO:0000313" key="11">
    <source>
        <dbReference type="Proteomes" id="UP000228948"/>
    </source>
</evidence>
<dbReference type="PROSITE" id="PS50113">
    <property type="entry name" value="PAC"/>
    <property type="match status" value="1"/>
</dbReference>
<evidence type="ECO:0000259" key="9">
    <source>
        <dbReference type="PROSITE" id="PS50113"/>
    </source>
</evidence>
<dbReference type="InterPro" id="IPR000700">
    <property type="entry name" value="PAS-assoc_C"/>
</dbReference>
<dbReference type="Pfam" id="PF01590">
    <property type="entry name" value="GAF"/>
    <property type="match status" value="1"/>
</dbReference>
<dbReference type="Proteomes" id="UP000228948">
    <property type="component" value="Chromosome"/>
</dbReference>
<keyword evidence="11" id="KW-1185">Reference proteome</keyword>
<dbReference type="PRINTS" id="PR00344">
    <property type="entry name" value="BCTRLSENSOR"/>
</dbReference>
<dbReference type="OrthoDB" id="9796100at2"/>
<evidence type="ECO:0000313" key="10">
    <source>
        <dbReference type="EMBL" id="ATX67058.1"/>
    </source>
</evidence>
<feature type="region of interest" description="Disordered" evidence="6">
    <location>
        <begin position="1"/>
        <end position="25"/>
    </location>
</feature>
<dbReference type="SUPFAM" id="SSF55781">
    <property type="entry name" value="GAF domain-like"/>
    <property type="match status" value="1"/>
</dbReference>
<dbReference type="RefSeq" id="WP_071481505.1">
    <property type="nucleotide sequence ID" value="NZ_CP024899.1"/>
</dbReference>
<dbReference type="Gene3D" id="3.30.450.20">
    <property type="entry name" value="PAS domain"/>
    <property type="match status" value="3"/>
</dbReference>
<dbReference type="SMART" id="SM00387">
    <property type="entry name" value="HATPase_c"/>
    <property type="match status" value="1"/>
</dbReference>
<evidence type="ECO:0000256" key="5">
    <source>
        <dbReference type="PROSITE-ProRule" id="PRU00169"/>
    </source>
</evidence>
<dbReference type="SUPFAM" id="SSF55874">
    <property type="entry name" value="ATPase domain of HSP90 chaperone/DNA topoisomerase II/histidine kinase"/>
    <property type="match status" value="1"/>
</dbReference>
<dbReference type="InterPro" id="IPR004358">
    <property type="entry name" value="Sig_transdc_His_kin-like_C"/>
</dbReference>
<dbReference type="PANTHER" id="PTHR43065:SF42">
    <property type="entry name" value="TWO-COMPONENT SENSOR PPRA"/>
    <property type="match status" value="1"/>
</dbReference>
<dbReference type="AlphaFoldDB" id="A0A2K8KJE7"/>
<dbReference type="CDD" id="cd00130">
    <property type="entry name" value="PAS"/>
    <property type="match status" value="2"/>
</dbReference>
<dbReference type="PANTHER" id="PTHR43065">
    <property type="entry name" value="SENSOR HISTIDINE KINASE"/>
    <property type="match status" value="1"/>
</dbReference>
<dbReference type="InterPro" id="IPR013656">
    <property type="entry name" value="PAS_4"/>
</dbReference>
<organism evidence="10 11">
    <name type="scientific">Roseinatronobacter bogoriensis subsp. barguzinensis</name>
    <dbReference type="NCBI Taxonomy" id="441209"/>
    <lineage>
        <taxon>Bacteria</taxon>
        <taxon>Pseudomonadati</taxon>
        <taxon>Pseudomonadota</taxon>
        <taxon>Alphaproteobacteria</taxon>
        <taxon>Rhodobacterales</taxon>
        <taxon>Paracoccaceae</taxon>
        <taxon>Roseinatronobacter</taxon>
    </lineage>
</organism>
<feature type="domain" description="Histidine kinase" evidence="7">
    <location>
        <begin position="591"/>
        <end position="816"/>
    </location>
</feature>
<dbReference type="InterPro" id="IPR003594">
    <property type="entry name" value="HATPase_dom"/>
</dbReference>
<evidence type="ECO:0000259" key="8">
    <source>
        <dbReference type="PROSITE" id="PS50110"/>
    </source>
</evidence>
<accession>A0A2K8KJE7</accession>
<dbReference type="InterPro" id="IPR035965">
    <property type="entry name" value="PAS-like_dom_sf"/>
</dbReference>
<dbReference type="Gene3D" id="1.10.287.130">
    <property type="match status" value="1"/>
</dbReference>
<evidence type="ECO:0000256" key="6">
    <source>
        <dbReference type="SAM" id="MobiDB-lite"/>
    </source>
</evidence>
<dbReference type="InterPro" id="IPR005467">
    <property type="entry name" value="His_kinase_dom"/>
</dbReference>
<dbReference type="SMART" id="SM00065">
    <property type="entry name" value="GAF"/>
    <property type="match status" value="1"/>
</dbReference>
<evidence type="ECO:0000256" key="3">
    <source>
        <dbReference type="ARBA" id="ARBA00022679"/>
    </source>
</evidence>
<dbReference type="SUPFAM" id="SSF55785">
    <property type="entry name" value="PYP-like sensor domain (PAS domain)"/>
    <property type="match status" value="3"/>
</dbReference>
<dbReference type="EC" id="2.7.13.3" evidence="2"/>
<dbReference type="SMART" id="SM00091">
    <property type="entry name" value="PAS"/>
    <property type="match status" value="3"/>
</dbReference>
<dbReference type="Gene3D" id="3.30.450.40">
    <property type="match status" value="1"/>
</dbReference>
<comment type="catalytic activity">
    <reaction evidence="1">
        <text>ATP + protein L-histidine = ADP + protein N-phospho-L-histidine.</text>
        <dbReference type="EC" id="2.7.13.3"/>
    </reaction>
</comment>
<dbReference type="Gene3D" id="3.30.565.10">
    <property type="entry name" value="Histidine kinase-like ATPase, C-terminal domain"/>
    <property type="match status" value="1"/>
</dbReference>
<proteinExistence type="predicted"/>
<dbReference type="InterPro" id="IPR036890">
    <property type="entry name" value="HATPase_C_sf"/>
</dbReference>
<dbReference type="SUPFAM" id="SSF52172">
    <property type="entry name" value="CheY-like"/>
    <property type="match status" value="1"/>
</dbReference>
<dbReference type="NCBIfam" id="TIGR00229">
    <property type="entry name" value="sensory_box"/>
    <property type="match status" value="1"/>
</dbReference>
<gene>
    <name evidence="10" type="ORF">BG454_15545</name>
</gene>
<dbReference type="PROSITE" id="PS50110">
    <property type="entry name" value="RESPONSE_REGULATORY"/>
    <property type="match status" value="1"/>
</dbReference>
<evidence type="ECO:0000259" key="7">
    <source>
        <dbReference type="PROSITE" id="PS50109"/>
    </source>
</evidence>
<dbReference type="Pfam" id="PF08448">
    <property type="entry name" value="PAS_4"/>
    <property type="match status" value="2"/>
</dbReference>
<dbReference type="InterPro" id="IPR000014">
    <property type="entry name" value="PAS"/>
</dbReference>
<comment type="caution">
    <text evidence="5">Lacks conserved residue(s) required for the propagation of feature annotation.</text>
</comment>
<feature type="domain" description="Response regulatory" evidence="8">
    <location>
        <begin position="840"/>
        <end position="956"/>
    </location>
</feature>
<dbReference type="InterPro" id="IPR029016">
    <property type="entry name" value="GAF-like_dom_sf"/>
</dbReference>
<keyword evidence="3" id="KW-0808">Transferase</keyword>
<dbReference type="Gene3D" id="3.40.50.2300">
    <property type="match status" value="1"/>
</dbReference>
<dbReference type="GO" id="GO:0004673">
    <property type="term" value="F:protein histidine kinase activity"/>
    <property type="evidence" value="ECO:0007669"/>
    <property type="project" value="UniProtKB-EC"/>
</dbReference>
<evidence type="ECO:0000256" key="1">
    <source>
        <dbReference type="ARBA" id="ARBA00000085"/>
    </source>
</evidence>
<sequence length="960" mass="106614">MKQDSNMGVFPSQSERSDDLNTGDDPLQILADAQELLQRSNSDRLDADIATVLELLGQSFDADRAYLFQMKDMLFVQNTHEWLAPGATSVQADLQETPYYIGEMLWTAFRKHGVFLLQDVKAVPAGSEFHKMIVQQEIQSMFAAPLWSGNEVTGLIGLDYCKAARTFSARDSSILRSLAASIGLALQRGKIERKCSHLSAEIQTANDKMSSMVLALPELLIETDQEGVVVGFYQRPSLIFALSPEEVIGLPPEAFLPAHVARIVRKAMAQVDTDEWSQTFSYSIEIDGQRKRFTLHATRRGKRYSARMKGYLFFVRDITETYHQTNRMHLLAQAAELSNNLVMLTDEERRLTWMNPASVARTGMSLDDALGQHPCDILRLSEATGIPVEEIRRKIELDEQFNRDIAALSWTGLPYWIDLNVQPLRNAEGEIQGYMVVAYDVSAHKLANARALREHAHTMEMSGDAISITQPDGYLSYMNPAMRRMMSISADAAVETLTWHMINPPSVIERFETILPELYAQGQWRGELAIPQQDAADRYYDLSIWVQDDGSFLSIARETTARKAAEKHNALLREQLQIAQSRQQIAQLASGLTHDINNYIAVIMHSIETLKLKVSPNIADNLERMEAATSQVLSLAQNMSKLGSHAIEQIRTDIRPIVEQATDLLRPSLGGDATLSLSLPNEPLHIVCDRTELMQALLNLLINARDALPNDTSSERRIEVQVSEIHPSENIPDVDVGTICPQMRYTQVEICDTGMGLDDYVKARILDPYFTTKGERGTGLGMSIVSRILVANRGALQICSAPGEGTCMQVFWPLASHTDQPVPIPGQPRQVDAAVLGGMSILLVDQDDTSLAEVADMLTAAGGEVVSCLSAEDAIDSLNEDPSLCNVVVLNSKTGMSGTKKLVNMLLRYAPATQIVLTTDKKDSHFTTGEMQNENMVVLQRPVDALRLVEALHEAKLRKK</sequence>
<dbReference type="GO" id="GO:0000160">
    <property type="term" value="P:phosphorelay signal transduction system"/>
    <property type="evidence" value="ECO:0007669"/>
    <property type="project" value="InterPro"/>
</dbReference>
<dbReference type="EMBL" id="CP024899">
    <property type="protein sequence ID" value="ATX67058.1"/>
    <property type="molecule type" value="Genomic_DNA"/>
</dbReference>